<evidence type="ECO:0000313" key="1">
    <source>
        <dbReference type="EMBL" id="GAH38162.1"/>
    </source>
</evidence>
<name>X1EZV1_9ZZZZ</name>
<accession>X1EZV1</accession>
<proteinExistence type="predicted"/>
<dbReference type="AlphaFoldDB" id="X1EZV1"/>
<comment type="caution">
    <text evidence="1">The sequence shown here is derived from an EMBL/GenBank/DDBJ whole genome shotgun (WGS) entry which is preliminary data.</text>
</comment>
<gene>
    <name evidence="1" type="ORF">S03H2_26011</name>
</gene>
<sequence length="46" mass="5270">PNSWENINVLKDEVNITLDVIHDTIEHQIIILNDSISDGANWEIVE</sequence>
<feature type="non-terminal residue" evidence="1">
    <location>
        <position position="1"/>
    </location>
</feature>
<protein>
    <submittedName>
        <fullName evidence="1">Uncharacterized protein</fullName>
    </submittedName>
</protein>
<reference evidence="1" key="1">
    <citation type="journal article" date="2014" name="Front. Microbiol.">
        <title>High frequency of phylogenetically diverse reductive dehalogenase-homologous genes in deep subseafloor sedimentary metagenomes.</title>
        <authorList>
            <person name="Kawai M."/>
            <person name="Futagami T."/>
            <person name="Toyoda A."/>
            <person name="Takaki Y."/>
            <person name="Nishi S."/>
            <person name="Hori S."/>
            <person name="Arai W."/>
            <person name="Tsubouchi T."/>
            <person name="Morono Y."/>
            <person name="Uchiyama I."/>
            <person name="Ito T."/>
            <person name="Fujiyama A."/>
            <person name="Inagaki F."/>
            <person name="Takami H."/>
        </authorList>
    </citation>
    <scope>NUCLEOTIDE SEQUENCE</scope>
    <source>
        <strain evidence="1">Expedition CK06-06</strain>
    </source>
</reference>
<dbReference type="EMBL" id="BARU01014910">
    <property type="protein sequence ID" value="GAH38162.1"/>
    <property type="molecule type" value="Genomic_DNA"/>
</dbReference>
<organism evidence="1">
    <name type="scientific">marine sediment metagenome</name>
    <dbReference type="NCBI Taxonomy" id="412755"/>
    <lineage>
        <taxon>unclassified sequences</taxon>
        <taxon>metagenomes</taxon>
        <taxon>ecological metagenomes</taxon>
    </lineage>
</organism>